<feature type="region of interest" description="Disordered" evidence="4">
    <location>
        <begin position="142"/>
        <end position="202"/>
    </location>
</feature>
<evidence type="ECO:0000256" key="1">
    <source>
        <dbReference type="ARBA" id="ARBA00004132"/>
    </source>
</evidence>
<dbReference type="GO" id="GO:0030125">
    <property type="term" value="C:clathrin vesicle coat"/>
    <property type="evidence" value="ECO:0007669"/>
    <property type="project" value="TreeGrafter"/>
</dbReference>
<feature type="region of interest" description="Disordered" evidence="4">
    <location>
        <begin position="234"/>
        <end position="253"/>
    </location>
</feature>
<dbReference type="InterPro" id="IPR008942">
    <property type="entry name" value="ENTH_VHS"/>
</dbReference>
<dbReference type="SMART" id="SM00273">
    <property type="entry name" value="ENTH"/>
    <property type="match status" value="1"/>
</dbReference>
<sequence length="571" mass="59563">MEFLSKLQQRARQVAYNLSDLELKVEEATNLDPWGPHGSLMSDIASSTLDRSAYAEIMGVIARRLQSPPESWRHIYKSLLLLEHLIKHGSTRVVDELRQNMSAMERLKRFQYKDQKGQDQGLNVRNRAELLISLLESPDQIREEREKARKNREKYSGVSSEDMRTGAYGGGGNARSSGSNYRSNDDWDSKNNASSFSSDSTARKDLKSHYGLGGSGGGGADAFNATQDRIAKLKVQDSSSFEPRFAGASGETTEATASPFAATFKAGGASASKAPRFLSETKVDPKIAAGLGKISLAPPAATTSPSQATPAPSDAAASLFGAFDSAPAVVPAPAMESAGGGGGDWGAFAGNVPSAAANAPTPSDPFAAQGGDPFGMSTPAAAPVATTSAPPQQAQSSSGGGGGGLPADILAAMNSTQQPSLGMAGGMPGMPSMMPQQPMGGMNMGGMNMGSKPQQQMQMGGGGMGMGGMPQQQMQMGGMMPQQQMGMMGGMMPQQQMGMMGGMMPQQQMGMMGGMMPQQQMQQMGGGGMMGMGGGMMPQQQMGMMGGMMPQQQVPSPPQPAKKDPFADFGL</sequence>
<comment type="subcellular location">
    <subcellularLocation>
        <location evidence="1">Cytoplasmic vesicle</location>
        <location evidence="1">Clathrin-coated vesicle</location>
    </subcellularLocation>
</comment>
<evidence type="ECO:0000313" key="6">
    <source>
        <dbReference type="EMBL" id="GHP05732.1"/>
    </source>
</evidence>
<dbReference type="GO" id="GO:0030276">
    <property type="term" value="F:clathrin binding"/>
    <property type="evidence" value="ECO:0007669"/>
    <property type="project" value="TreeGrafter"/>
</dbReference>
<dbReference type="PANTHER" id="PTHR12276:SF45">
    <property type="entry name" value="CLATHRIN INTERACTOR 1"/>
    <property type="match status" value="1"/>
</dbReference>
<dbReference type="FunFam" id="1.25.40.90:FF:000006">
    <property type="entry name" value="Clathrin interactor 1"/>
    <property type="match status" value="1"/>
</dbReference>
<name>A0A830HG60_9CHLO</name>
<evidence type="ECO:0000313" key="7">
    <source>
        <dbReference type="Proteomes" id="UP000660262"/>
    </source>
</evidence>
<keyword evidence="7" id="KW-1185">Reference proteome</keyword>
<keyword evidence="3" id="KW-0968">Cytoplasmic vesicle</keyword>
<dbReference type="PROSITE" id="PS50942">
    <property type="entry name" value="ENTH"/>
    <property type="match status" value="1"/>
</dbReference>
<dbReference type="Gene3D" id="1.25.40.90">
    <property type="match status" value="1"/>
</dbReference>
<reference evidence="6" key="1">
    <citation type="submission" date="2020-10" db="EMBL/GenBank/DDBJ databases">
        <title>Unveiling of a novel bifunctional photoreceptor, Dualchrome1, isolated from a cosmopolitan green alga.</title>
        <authorList>
            <person name="Suzuki S."/>
            <person name="Kawachi M."/>
        </authorList>
    </citation>
    <scope>NUCLEOTIDE SEQUENCE</scope>
    <source>
        <strain evidence="6">NIES 2893</strain>
    </source>
</reference>
<evidence type="ECO:0000259" key="5">
    <source>
        <dbReference type="PROSITE" id="PS50942"/>
    </source>
</evidence>
<evidence type="ECO:0000256" key="2">
    <source>
        <dbReference type="ARBA" id="ARBA00010130"/>
    </source>
</evidence>
<dbReference type="Pfam" id="PF01417">
    <property type="entry name" value="ENTH"/>
    <property type="match status" value="1"/>
</dbReference>
<dbReference type="Proteomes" id="UP000660262">
    <property type="component" value="Unassembled WGS sequence"/>
</dbReference>
<feature type="region of interest" description="Disordered" evidence="4">
    <location>
        <begin position="548"/>
        <end position="571"/>
    </location>
</feature>
<accession>A0A830HG60</accession>
<comment type="caution">
    <text evidence="6">The sequence shown here is derived from an EMBL/GenBank/DDBJ whole genome shotgun (WGS) entry which is preliminary data.</text>
</comment>
<dbReference type="GO" id="GO:0006897">
    <property type="term" value="P:endocytosis"/>
    <property type="evidence" value="ECO:0007669"/>
    <property type="project" value="TreeGrafter"/>
</dbReference>
<feature type="region of interest" description="Disordered" evidence="4">
    <location>
        <begin position="356"/>
        <end position="408"/>
    </location>
</feature>
<dbReference type="GO" id="GO:0005886">
    <property type="term" value="C:plasma membrane"/>
    <property type="evidence" value="ECO:0007669"/>
    <property type="project" value="TreeGrafter"/>
</dbReference>
<dbReference type="PANTHER" id="PTHR12276">
    <property type="entry name" value="EPSIN/ENT-RELATED"/>
    <property type="match status" value="1"/>
</dbReference>
<feature type="compositionally biased region" description="Basic and acidic residues" evidence="4">
    <location>
        <begin position="561"/>
        <end position="571"/>
    </location>
</feature>
<evidence type="ECO:0000256" key="3">
    <source>
        <dbReference type="ARBA" id="ARBA00023329"/>
    </source>
</evidence>
<organism evidence="6 7">
    <name type="scientific">Pycnococcus provasolii</name>
    <dbReference type="NCBI Taxonomy" id="41880"/>
    <lineage>
        <taxon>Eukaryota</taxon>
        <taxon>Viridiplantae</taxon>
        <taxon>Chlorophyta</taxon>
        <taxon>Pseudoscourfieldiophyceae</taxon>
        <taxon>Pseudoscourfieldiales</taxon>
        <taxon>Pycnococcaceae</taxon>
        <taxon>Pycnococcus</taxon>
    </lineage>
</organism>
<gene>
    <name evidence="6" type="ORF">PPROV_000448200</name>
</gene>
<feature type="domain" description="ENTH" evidence="5">
    <location>
        <begin position="13"/>
        <end position="145"/>
    </location>
</feature>
<dbReference type="GO" id="GO:0005543">
    <property type="term" value="F:phospholipid binding"/>
    <property type="evidence" value="ECO:0007669"/>
    <property type="project" value="TreeGrafter"/>
</dbReference>
<dbReference type="InterPro" id="IPR013809">
    <property type="entry name" value="ENTH"/>
</dbReference>
<dbReference type="AlphaFoldDB" id="A0A830HG60"/>
<dbReference type="EMBL" id="BNJQ01000011">
    <property type="protein sequence ID" value="GHP05732.1"/>
    <property type="molecule type" value="Genomic_DNA"/>
</dbReference>
<dbReference type="OrthoDB" id="4033880at2759"/>
<feature type="compositionally biased region" description="Low complexity" evidence="4">
    <location>
        <begin position="190"/>
        <end position="200"/>
    </location>
</feature>
<feature type="compositionally biased region" description="Low complexity" evidence="4">
    <location>
        <begin position="377"/>
        <end position="397"/>
    </location>
</feature>
<dbReference type="GO" id="GO:0005768">
    <property type="term" value="C:endosome"/>
    <property type="evidence" value="ECO:0007669"/>
    <property type="project" value="TreeGrafter"/>
</dbReference>
<comment type="similarity">
    <text evidence="2">Belongs to the epsin family.</text>
</comment>
<proteinExistence type="inferred from homology"/>
<dbReference type="SUPFAM" id="SSF48464">
    <property type="entry name" value="ENTH/VHS domain"/>
    <property type="match status" value="1"/>
</dbReference>
<protein>
    <recommendedName>
        <fullName evidence="5">ENTH domain-containing protein</fullName>
    </recommendedName>
</protein>
<evidence type="ECO:0000256" key="4">
    <source>
        <dbReference type="SAM" id="MobiDB-lite"/>
    </source>
</evidence>
<dbReference type="CDD" id="cd03571">
    <property type="entry name" value="ENTH"/>
    <property type="match status" value="1"/>
</dbReference>